<dbReference type="EMBL" id="WUBI01000004">
    <property type="protein sequence ID" value="MWV46529.1"/>
    <property type="molecule type" value="Genomic_DNA"/>
</dbReference>
<proteinExistence type="predicted"/>
<accession>A0A7X3IM73</accession>
<keyword evidence="2" id="KW-1185">Reference proteome</keyword>
<dbReference type="Proteomes" id="UP000460318">
    <property type="component" value="Unassembled WGS sequence"/>
</dbReference>
<gene>
    <name evidence="1" type="ORF">GRF59_23260</name>
</gene>
<name>A0A7X3IM73_9BACL</name>
<reference evidence="1 2" key="1">
    <citation type="submission" date="2019-12" db="EMBL/GenBank/DDBJ databases">
        <title>Paenibacillus sp. nov., an endophytic bacterium isolated from the stem of Dendrobium.</title>
        <authorList>
            <person name="Zhao R."/>
        </authorList>
    </citation>
    <scope>NUCLEOTIDE SEQUENCE [LARGE SCALE GENOMIC DNA]</scope>
    <source>
        <strain evidence="1 2">HJL G12</strain>
    </source>
</reference>
<sequence length="67" mass="7521">MLYLKKSALSGRADDFHTGYLLDRMACEKGHPAESLNNPVITGIFKGNTLIQNRYRVGQKTAIVSFY</sequence>
<protein>
    <submittedName>
        <fullName evidence="1">Uncharacterized protein</fullName>
    </submittedName>
</protein>
<dbReference type="RefSeq" id="WP_160500103.1">
    <property type="nucleotide sequence ID" value="NZ_WUBI01000004.1"/>
</dbReference>
<dbReference type="AlphaFoldDB" id="A0A7X3IM73"/>
<organism evidence="1 2">
    <name type="scientific">Paenibacillus dendrobii</name>
    <dbReference type="NCBI Taxonomy" id="2691084"/>
    <lineage>
        <taxon>Bacteria</taxon>
        <taxon>Bacillati</taxon>
        <taxon>Bacillota</taxon>
        <taxon>Bacilli</taxon>
        <taxon>Bacillales</taxon>
        <taxon>Paenibacillaceae</taxon>
        <taxon>Paenibacillus</taxon>
    </lineage>
</organism>
<evidence type="ECO:0000313" key="1">
    <source>
        <dbReference type="EMBL" id="MWV46529.1"/>
    </source>
</evidence>
<comment type="caution">
    <text evidence="1">The sequence shown here is derived from an EMBL/GenBank/DDBJ whole genome shotgun (WGS) entry which is preliminary data.</text>
</comment>
<evidence type="ECO:0000313" key="2">
    <source>
        <dbReference type="Proteomes" id="UP000460318"/>
    </source>
</evidence>